<evidence type="ECO:0000256" key="1">
    <source>
        <dbReference type="ARBA" id="ARBA00008857"/>
    </source>
</evidence>
<dbReference type="InterPro" id="IPR050090">
    <property type="entry name" value="Tyrosine_recombinase_XerCD"/>
</dbReference>
<dbReference type="InterPro" id="IPR044068">
    <property type="entry name" value="CB"/>
</dbReference>
<organism evidence="8 9">
    <name type="scientific">Bacillus yapensis</name>
    <dbReference type="NCBI Taxonomy" id="2492960"/>
    <lineage>
        <taxon>Bacteria</taxon>
        <taxon>Bacillati</taxon>
        <taxon>Bacillota</taxon>
        <taxon>Bacilli</taxon>
        <taxon>Bacillales</taxon>
        <taxon>Bacillaceae</taxon>
        <taxon>Bacillus</taxon>
    </lineage>
</organism>
<accession>A0A3S0IF74</accession>
<dbReference type="Gene3D" id="1.10.443.10">
    <property type="entry name" value="Intergrase catalytic core"/>
    <property type="match status" value="1"/>
</dbReference>
<evidence type="ECO:0000313" key="9">
    <source>
        <dbReference type="Proteomes" id="UP000271374"/>
    </source>
</evidence>
<feature type="domain" description="Core-binding (CB)" evidence="7">
    <location>
        <begin position="236"/>
        <end position="337"/>
    </location>
</feature>
<evidence type="ECO:0000256" key="5">
    <source>
        <dbReference type="SAM" id="Coils"/>
    </source>
</evidence>
<evidence type="ECO:0000256" key="2">
    <source>
        <dbReference type="ARBA" id="ARBA00023125"/>
    </source>
</evidence>
<dbReference type="OrthoDB" id="568347at2"/>
<dbReference type="PROSITE" id="PS51898">
    <property type="entry name" value="TYR_RECOMBINASE"/>
    <property type="match status" value="1"/>
</dbReference>
<evidence type="ECO:0000259" key="7">
    <source>
        <dbReference type="PROSITE" id="PS51900"/>
    </source>
</evidence>
<comment type="similarity">
    <text evidence="1">Belongs to the 'phage' integrase family.</text>
</comment>
<dbReference type="InterPro" id="IPR002104">
    <property type="entry name" value="Integrase_catalytic"/>
</dbReference>
<evidence type="ECO:0000256" key="4">
    <source>
        <dbReference type="PROSITE-ProRule" id="PRU01248"/>
    </source>
</evidence>
<feature type="coiled-coil region" evidence="5">
    <location>
        <begin position="665"/>
        <end position="692"/>
    </location>
</feature>
<comment type="caution">
    <text evidence="8">The sequence shown here is derived from an EMBL/GenBank/DDBJ whole genome shotgun (WGS) entry which is preliminary data.</text>
</comment>
<dbReference type="PANTHER" id="PTHR30349:SF41">
    <property type="entry name" value="INTEGRASE_RECOMBINASE PROTEIN MJ0367-RELATED"/>
    <property type="match status" value="1"/>
</dbReference>
<keyword evidence="9" id="KW-1185">Reference proteome</keyword>
<sequence>MNKFKLQYLFIFIHQMKLFEENMKKHKRIKKEKKMINLDKRTEKQLKLIISNQDQSIEHFFEQNPYFKKDIWLDVEIPVQYDPPDYATHHKITFNFNNSLMGDETKYYFAHRLLDEKMSPLTLFEGYYTSINHISNFINEFYPDISSFSKLIKEKVMSEYSTYLTEKGLKINQKTKDRIRSNRNYMALNLLTDFYNEFYDTREETDKDIWDVRELNIEYNEAANTTNKVDFTNIPTQFKDLIKKYLKFRVVTRQDLNFHIGIRYKKELLKFLTFLDKKYPDFKDLKQLSRSIIIEYIDYLRNKSTVMNKSSRVQQPPSETNIGTNLNILRKFLKDIQNFEWTEAPEKLVDRLIFSEDIPTRSRLSDREIKYIPDHIWDQVVANIDKLKAEYIPILLVMEASGFRGSDILSLNINCLERDNDDKWWLVGDQSKVKYKDHKVPISQEIAEVIIAQRELIKENSTEDNNPKNYLFPRLKGQRKGLPITTAVFNKNLNDLAKKAEIKDIDRDIYHFRNHAFRHRYGVTLINNGMNILHVQRLMAHASPEMTLVYAKIHDSTLRDEYFKAKKNAAIRLNPTGEVVPADLETQAHENGLELEWIRHNYDSIRMDHGVCIKSPKTKCDFLERTLEPPCIANKCRSFHVDGTFRDYYKSQIELLEKDIKLYIKQGKERSLEFAQKKKENYQKILDGIEQNGGFYGIPKEKRELTSEERTLVNR</sequence>
<gene>
    <name evidence="8" type="ORF">EKG37_12640</name>
</gene>
<dbReference type="PANTHER" id="PTHR30349">
    <property type="entry name" value="PHAGE INTEGRASE-RELATED"/>
    <property type="match status" value="1"/>
</dbReference>
<dbReference type="InterPro" id="IPR011010">
    <property type="entry name" value="DNA_brk_join_enz"/>
</dbReference>
<dbReference type="GO" id="GO:0015074">
    <property type="term" value="P:DNA integration"/>
    <property type="evidence" value="ECO:0007669"/>
    <property type="project" value="InterPro"/>
</dbReference>
<keyword evidence="3" id="KW-0233">DNA recombination</keyword>
<dbReference type="Proteomes" id="UP000271374">
    <property type="component" value="Unassembled WGS sequence"/>
</dbReference>
<dbReference type="PROSITE" id="PS51900">
    <property type="entry name" value="CB"/>
    <property type="match status" value="1"/>
</dbReference>
<dbReference type="SUPFAM" id="SSF56349">
    <property type="entry name" value="DNA breaking-rejoining enzymes"/>
    <property type="match status" value="1"/>
</dbReference>
<keyword evidence="2 4" id="KW-0238">DNA-binding</keyword>
<dbReference type="AlphaFoldDB" id="A0A3S0IF74"/>
<dbReference type="GO" id="GO:0003677">
    <property type="term" value="F:DNA binding"/>
    <property type="evidence" value="ECO:0007669"/>
    <property type="project" value="UniProtKB-UniRule"/>
</dbReference>
<protein>
    <submittedName>
        <fullName evidence="8">Recombinase XerD</fullName>
    </submittedName>
</protein>
<dbReference type="EMBL" id="RXNT01000009">
    <property type="protein sequence ID" value="RTR31131.1"/>
    <property type="molecule type" value="Genomic_DNA"/>
</dbReference>
<proteinExistence type="inferred from homology"/>
<evidence type="ECO:0000259" key="6">
    <source>
        <dbReference type="PROSITE" id="PS51898"/>
    </source>
</evidence>
<feature type="domain" description="Tyr recombinase" evidence="6">
    <location>
        <begin position="367"/>
        <end position="563"/>
    </location>
</feature>
<dbReference type="Pfam" id="PF00589">
    <property type="entry name" value="Phage_integrase"/>
    <property type="match status" value="1"/>
</dbReference>
<evidence type="ECO:0000256" key="3">
    <source>
        <dbReference type="ARBA" id="ARBA00023172"/>
    </source>
</evidence>
<name>A0A3S0IF74_9BACI</name>
<dbReference type="InterPro" id="IPR013762">
    <property type="entry name" value="Integrase-like_cat_sf"/>
</dbReference>
<dbReference type="GO" id="GO:0006310">
    <property type="term" value="P:DNA recombination"/>
    <property type="evidence" value="ECO:0007669"/>
    <property type="project" value="UniProtKB-KW"/>
</dbReference>
<reference evidence="8 9" key="1">
    <citation type="submission" date="2018-12" db="EMBL/GenBank/DDBJ databases">
        <title>Bacillus yapensis draft genome sequence.</title>
        <authorList>
            <person name="Yu L."/>
            <person name="Xu X."/>
            <person name="Tang X."/>
        </authorList>
    </citation>
    <scope>NUCLEOTIDE SEQUENCE [LARGE SCALE GENOMIC DNA]</scope>
    <source>
        <strain evidence="8 9">XXST-01</strain>
    </source>
</reference>
<keyword evidence="5" id="KW-0175">Coiled coil</keyword>
<evidence type="ECO:0000313" key="8">
    <source>
        <dbReference type="EMBL" id="RTR31131.1"/>
    </source>
</evidence>